<feature type="coiled-coil region" evidence="1">
    <location>
        <begin position="714"/>
        <end position="772"/>
    </location>
</feature>
<organism evidence="4 5">
    <name type="scientific">Inconstantimicrobium porci</name>
    <dbReference type="NCBI Taxonomy" id="2652291"/>
    <lineage>
        <taxon>Bacteria</taxon>
        <taxon>Bacillati</taxon>
        <taxon>Bacillota</taxon>
        <taxon>Clostridia</taxon>
        <taxon>Eubacteriales</taxon>
        <taxon>Clostridiaceae</taxon>
        <taxon>Inconstantimicrobium</taxon>
    </lineage>
</organism>
<dbReference type="Pfam" id="PF13514">
    <property type="entry name" value="AAA_27"/>
    <property type="match status" value="1"/>
</dbReference>
<feature type="transmembrane region" description="Helical" evidence="2">
    <location>
        <begin position="437"/>
        <end position="457"/>
    </location>
</feature>
<dbReference type="PANTHER" id="PTHR41259:SF1">
    <property type="entry name" value="DOUBLE-STRAND BREAK REPAIR RAD50 ATPASE, PUTATIVE-RELATED"/>
    <property type="match status" value="1"/>
</dbReference>
<feature type="domain" description="YhaN AAA" evidence="3">
    <location>
        <begin position="1"/>
        <end position="61"/>
    </location>
</feature>
<gene>
    <name evidence="4" type="ORF">FYJ33_05420</name>
</gene>
<dbReference type="RefSeq" id="WP_154530747.1">
    <property type="nucleotide sequence ID" value="NZ_JAQXTV010000084.1"/>
</dbReference>
<feature type="coiled-coil region" evidence="1">
    <location>
        <begin position="498"/>
        <end position="525"/>
    </location>
</feature>
<sequence length="922" mass="107260">MFIKKIKLLKYGKLKDFNIDLDEGINVIYGENEAGKSTVQSFISNSLYGINNKRSKDIRQNNRAKLLPFGEGTASGEIGLNIDGRSIIISRTFGSTKKDDTVKAFDGITGEEDSALSFDSPGEKILNISRSSFNNTLFINQLGSTVTKAKDDEIMTKITALFQAGDEEVSYDKSIAKLNDMKKFITTSRKSGKLDMMRARLSSLLEEKHKRMLLSQENMDDEMKHIDLQEHREFLLKEIKKLELYKKYMKKTKLEKEYEDIISYLKKSEQLKKEKENVDKELLYSEGEITLSNIEDIKDELDNIQEIKNMLDEKESIKQKLILEMHEKESVIDNLAVFNDFPDDIEQKIIKVSIENDELKKRIATIEEIKNSILSINRDLEKYNLSNEQNMYLKKRRYDIDEMLKEYETELRSLESLMTNRVSCSNNTKSEVNKFTLISRLLCAAAVSVSFISIFIISKKSLMNILSVFMVICSSSLLAAFSVVKRKLDKMKLDFVSVVAYENSVKEKEENIELLEDNIDEICSQLDISDYKELMILLKKFDRIQIDIGVLNEKKRDKENFLNSLDESGTILKLKENQKAVQFLLNTTKSDSIEDFVDKFHEFSNINTDITLLGSKIDSVRREADREKEIYNKKYETLKNKLNNMRIYAESYDDIMDSLASIKEKISLKQELEISLKNTVDTYNVLLQDRDISQIEEEVKQFIDSDISYSYESEDEIEREIKEKNNDLIETEKNLKDVENSIKNIFLTNRDLNVIEEEILNIKEKIEIEESNLCAIETAMEVITESFKEMQKNFGPVINKTVGKYMSELTDDKYQKVKVSENYSITLRNNDDSLMQAEYLSNGTWDQIYLALRLSFIDLIFGDTKVPIILDEAFVQYDDKRMQKALELLYSMKEKRQIIIFTCQKREVEYLKKYNDINFINL</sequence>
<proteinExistence type="predicted"/>
<protein>
    <submittedName>
        <fullName evidence="4">AAA family ATPase</fullName>
    </submittedName>
</protein>
<evidence type="ECO:0000313" key="4">
    <source>
        <dbReference type="EMBL" id="MSR90867.1"/>
    </source>
</evidence>
<keyword evidence="2" id="KW-0472">Membrane</keyword>
<keyword evidence="2" id="KW-1133">Transmembrane helix</keyword>
<dbReference type="SUPFAM" id="SSF52540">
    <property type="entry name" value="P-loop containing nucleoside triphosphate hydrolases"/>
    <property type="match status" value="1"/>
</dbReference>
<reference evidence="4 5" key="1">
    <citation type="submission" date="2019-08" db="EMBL/GenBank/DDBJ databases">
        <title>In-depth cultivation of the pig gut microbiome towards novel bacterial diversity and tailored functional studies.</title>
        <authorList>
            <person name="Wylensek D."/>
            <person name="Hitch T.C.A."/>
            <person name="Clavel T."/>
        </authorList>
    </citation>
    <scope>NUCLEOTIDE SEQUENCE [LARGE SCALE GENOMIC DNA]</scope>
    <source>
        <strain evidence="4 5">WCA-383-APC-5B</strain>
    </source>
</reference>
<dbReference type="PANTHER" id="PTHR41259">
    <property type="entry name" value="DOUBLE-STRAND BREAK REPAIR RAD50 ATPASE, PUTATIVE-RELATED"/>
    <property type="match status" value="1"/>
</dbReference>
<dbReference type="EMBL" id="VULX01000005">
    <property type="protein sequence ID" value="MSR90867.1"/>
    <property type="molecule type" value="Genomic_DNA"/>
</dbReference>
<evidence type="ECO:0000313" key="5">
    <source>
        <dbReference type="Proteomes" id="UP000460287"/>
    </source>
</evidence>
<name>A0A7X2MXH6_9CLOT</name>
<evidence type="ECO:0000259" key="3">
    <source>
        <dbReference type="Pfam" id="PF13514"/>
    </source>
</evidence>
<dbReference type="Proteomes" id="UP000460287">
    <property type="component" value="Unassembled WGS sequence"/>
</dbReference>
<dbReference type="Gene3D" id="3.40.50.300">
    <property type="entry name" value="P-loop containing nucleotide triphosphate hydrolases"/>
    <property type="match status" value="2"/>
</dbReference>
<comment type="caution">
    <text evidence="4">The sequence shown here is derived from an EMBL/GenBank/DDBJ whole genome shotgun (WGS) entry which is preliminary data.</text>
</comment>
<dbReference type="InterPro" id="IPR038734">
    <property type="entry name" value="YhaN_AAA"/>
</dbReference>
<dbReference type="AlphaFoldDB" id="A0A7X2MXH6"/>
<keyword evidence="5" id="KW-1185">Reference proteome</keyword>
<keyword evidence="1" id="KW-0175">Coiled coil</keyword>
<dbReference type="InterPro" id="IPR027417">
    <property type="entry name" value="P-loop_NTPase"/>
</dbReference>
<keyword evidence="2" id="KW-0812">Transmembrane</keyword>
<evidence type="ECO:0000256" key="1">
    <source>
        <dbReference type="SAM" id="Coils"/>
    </source>
</evidence>
<accession>A0A7X2MXH6</accession>
<feature type="transmembrane region" description="Helical" evidence="2">
    <location>
        <begin position="463"/>
        <end position="484"/>
    </location>
</feature>
<evidence type="ECO:0000256" key="2">
    <source>
        <dbReference type="SAM" id="Phobius"/>
    </source>
</evidence>
<feature type="coiled-coil region" evidence="1">
    <location>
        <begin position="261"/>
        <end position="324"/>
    </location>
</feature>